<dbReference type="InterPro" id="IPR030865">
    <property type="entry name" value="LapB"/>
</dbReference>
<comment type="similarity">
    <text evidence="2">Belongs to the LapB family.</text>
</comment>
<comment type="subcellular location">
    <subcellularLocation>
        <location evidence="2">Cell inner membrane</location>
        <topology evidence="2">Single-pass membrane protein</topology>
        <orientation evidence="2">Cytoplasmic side</orientation>
    </subcellularLocation>
</comment>
<reference evidence="4 5" key="1">
    <citation type="journal article" date="2016" name="Int. J. Syst. Evol. Microbiol.">
        <title>Paraphotobacterium marinum gen. nov., sp. nov., a member of the family Vibrionaceae, isolated from surface seawater.</title>
        <authorList>
            <person name="Huang Z."/>
            <person name="Dong C."/>
            <person name="Shao Z."/>
        </authorList>
    </citation>
    <scope>NUCLEOTIDE SEQUENCE [LARGE SCALE GENOMIC DNA]</scope>
    <source>
        <strain evidence="4 5">NSCS20N07D</strain>
    </source>
</reference>
<comment type="function">
    <text evidence="2">Modulates cellular lipopolysaccharide (LPS) levels by regulating LpxC, which is involved in lipid A biosynthesis. May act by modulating the proteolytic activity of FtsH towards LpxC. May also coordinate assembly of proteins involved in LPS synthesis at the plasma membrane.</text>
</comment>
<dbReference type="Proteomes" id="UP000242175">
    <property type="component" value="Chromosome large"/>
</dbReference>
<name>A0A220VE38_9GAMM</name>
<dbReference type="SMART" id="SM00028">
    <property type="entry name" value="TPR"/>
    <property type="match status" value="5"/>
</dbReference>
<evidence type="ECO:0000259" key="3">
    <source>
        <dbReference type="Pfam" id="PF18073"/>
    </source>
</evidence>
<organism evidence="4 5">
    <name type="scientific">Paraphotobacterium marinum</name>
    <dbReference type="NCBI Taxonomy" id="1755811"/>
    <lineage>
        <taxon>Bacteria</taxon>
        <taxon>Pseudomonadati</taxon>
        <taxon>Pseudomonadota</taxon>
        <taxon>Gammaproteobacteria</taxon>
        <taxon>Vibrionales</taxon>
        <taxon>Vibrionaceae</taxon>
        <taxon>Paraphotobacterium</taxon>
    </lineage>
</organism>
<dbReference type="HAMAP" id="MF_00994">
    <property type="entry name" value="LPS_assembly_LapB"/>
    <property type="match status" value="1"/>
</dbReference>
<feature type="topological domain" description="Cytoplasmic" evidence="2">
    <location>
        <begin position="21"/>
        <end position="388"/>
    </location>
</feature>
<keyword evidence="2" id="KW-0472">Membrane</keyword>
<dbReference type="PANTHER" id="PTHR12558">
    <property type="entry name" value="CELL DIVISION CYCLE 16,23,27"/>
    <property type="match status" value="1"/>
</dbReference>
<dbReference type="Pfam" id="PF18073">
    <property type="entry name" value="Zn_ribbon_LapB"/>
    <property type="match status" value="1"/>
</dbReference>
<keyword evidence="2" id="KW-1133">Transmembrane helix</keyword>
<keyword evidence="1 2" id="KW-0479">Metal-binding</keyword>
<dbReference type="RefSeq" id="WP_089073525.1">
    <property type="nucleotide sequence ID" value="NZ_CBCSAM010000001.1"/>
</dbReference>
<keyword evidence="2" id="KW-1003">Cell membrane</keyword>
<evidence type="ECO:0000256" key="1">
    <source>
        <dbReference type="ARBA" id="ARBA00022723"/>
    </source>
</evidence>
<gene>
    <name evidence="2" type="primary">lapB</name>
    <name evidence="4" type="ORF">CF386_06170</name>
</gene>
<dbReference type="PANTHER" id="PTHR12558:SF47">
    <property type="entry name" value="LIPOPOLYSACCHARIDE ASSEMBLY PROTEIN B"/>
    <property type="match status" value="1"/>
</dbReference>
<dbReference type="Pfam" id="PF13176">
    <property type="entry name" value="TPR_7"/>
    <property type="match status" value="1"/>
</dbReference>
<dbReference type="NCBIfam" id="NF008757">
    <property type="entry name" value="PRK11788.1-5"/>
    <property type="match status" value="1"/>
</dbReference>
<keyword evidence="2" id="KW-0408">Iron</keyword>
<feature type="binding site" evidence="2">
    <location>
        <position position="359"/>
    </location>
    <ligand>
        <name>Fe cation</name>
        <dbReference type="ChEBI" id="CHEBI:24875"/>
    </ligand>
</feature>
<keyword evidence="2" id="KW-0812">Transmembrane</keyword>
<dbReference type="InterPro" id="IPR019734">
    <property type="entry name" value="TPR_rpt"/>
</dbReference>
<keyword evidence="2" id="KW-0802">TPR repeat</keyword>
<accession>A0A220VE38</accession>
<evidence type="ECO:0000313" key="4">
    <source>
        <dbReference type="EMBL" id="ASK78617.1"/>
    </source>
</evidence>
<dbReference type="SUPFAM" id="SSF48452">
    <property type="entry name" value="TPR-like"/>
    <property type="match status" value="2"/>
</dbReference>
<dbReference type="GO" id="GO:0046890">
    <property type="term" value="P:regulation of lipid biosynthetic process"/>
    <property type="evidence" value="ECO:0007669"/>
    <property type="project" value="UniProtKB-UniRule"/>
</dbReference>
<sequence length="388" mass="44827">MFDLLFLLLPIAAGYGWYMGSRSVREKKEEDSYNISKNYIQGLNLLLADKTEKALEVFINLLELDDDTLDTHLTLGNLFRQNGEIEKAIKIHKSLLSRDGLTFNQNSLILQELAKDYYSVGLYDRSEKIYSKLLEQNYDNLNALQNLANIYIRTRDWEKAISITKINNNIEKKQQKTQIAQFYCELACNEFDIGNYAKTESLVKKALSENPNCVRASLLMCDILSNSKQEKKLFKQLELIVKQDIRFVTEIRPFLVNLIDKIPYKEITDFFDILISNKAGTSFDIMYSNLIEKKEGFSKALAFMDKQINANPSMRNFAHLILFYIKSSSNAQEKNNLIKLQALVQEEIKTLAKYQCNNCGFETNTLFWNCPSCHSWETIIPVRGLKGE</sequence>
<dbReference type="Gene3D" id="1.25.40.10">
    <property type="entry name" value="Tetratricopeptide repeat domain"/>
    <property type="match status" value="2"/>
</dbReference>
<keyword evidence="5" id="KW-1185">Reference proteome</keyword>
<dbReference type="GO" id="GO:0008653">
    <property type="term" value="P:lipopolysaccharide metabolic process"/>
    <property type="evidence" value="ECO:0007669"/>
    <property type="project" value="InterPro"/>
</dbReference>
<feature type="binding site" evidence="2">
    <location>
        <position position="356"/>
    </location>
    <ligand>
        <name>Fe cation</name>
        <dbReference type="ChEBI" id="CHEBI:24875"/>
    </ligand>
</feature>
<feature type="binding site" evidence="2">
    <location>
        <position position="373"/>
    </location>
    <ligand>
        <name>Fe cation</name>
        <dbReference type="ChEBI" id="CHEBI:24875"/>
    </ligand>
</feature>
<dbReference type="InterPro" id="IPR041166">
    <property type="entry name" value="Rubredoxin_2"/>
</dbReference>
<dbReference type="KEGG" id="pmai:CF386_06170"/>
<keyword evidence="2" id="KW-0997">Cell inner membrane</keyword>
<evidence type="ECO:0000256" key="2">
    <source>
        <dbReference type="HAMAP-Rule" id="MF_00994"/>
    </source>
</evidence>
<evidence type="ECO:0000313" key="5">
    <source>
        <dbReference type="Proteomes" id="UP000242175"/>
    </source>
</evidence>
<dbReference type="GO" id="GO:0009898">
    <property type="term" value="C:cytoplasmic side of plasma membrane"/>
    <property type="evidence" value="ECO:0007669"/>
    <property type="project" value="UniProtKB-UniRule"/>
</dbReference>
<dbReference type="InterPro" id="IPR011990">
    <property type="entry name" value="TPR-like_helical_dom_sf"/>
</dbReference>
<dbReference type="AlphaFoldDB" id="A0A220VE38"/>
<protein>
    <recommendedName>
        <fullName evidence="2">Lipopolysaccharide assembly protein B</fullName>
    </recommendedName>
</protein>
<feature type="domain" description="LapB rubredoxin metal binding" evidence="3">
    <location>
        <begin position="354"/>
        <end position="381"/>
    </location>
</feature>
<dbReference type="EMBL" id="CP022355">
    <property type="protein sequence ID" value="ASK78617.1"/>
    <property type="molecule type" value="Genomic_DNA"/>
</dbReference>
<feature type="binding site" evidence="2">
    <location>
        <position position="370"/>
    </location>
    <ligand>
        <name>Fe cation</name>
        <dbReference type="ChEBI" id="CHEBI:24875"/>
    </ligand>
</feature>
<proteinExistence type="inferred from homology"/>
<dbReference type="OrthoDB" id="507476at2"/>
<keyword evidence="2" id="KW-0677">Repeat</keyword>
<dbReference type="GO" id="GO:0005506">
    <property type="term" value="F:iron ion binding"/>
    <property type="evidence" value="ECO:0007669"/>
    <property type="project" value="UniProtKB-UniRule"/>
</dbReference>